<dbReference type="SUPFAM" id="SSF53474">
    <property type="entry name" value="alpha/beta-Hydrolases"/>
    <property type="match status" value="1"/>
</dbReference>
<dbReference type="EMBL" id="VCQU01000001">
    <property type="protein sequence ID" value="NMN94027.1"/>
    <property type="molecule type" value="Genomic_DNA"/>
</dbReference>
<keyword evidence="4" id="KW-0378">Hydrolase</keyword>
<dbReference type="Proteomes" id="UP000535543">
    <property type="component" value="Unassembled WGS sequence"/>
</dbReference>
<dbReference type="RefSeq" id="WP_169584706.1">
    <property type="nucleotide sequence ID" value="NZ_VCQU01000001.1"/>
</dbReference>
<evidence type="ECO:0000259" key="3">
    <source>
        <dbReference type="Pfam" id="PF08386"/>
    </source>
</evidence>
<evidence type="ECO:0000313" key="5">
    <source>
        <dbReference type="Proteomes" id="UP000535543"/>
    </source>
</evidence>
<keyword evidence="5" id="KW-1185">Reference proteome</keyword>
<dbReference type="InterPro" id="IPR029058">
    <property type="entry name" value="AB_hydrolase_fold"/>
</dbReference>
<keyword evidence="2" id="KW-0732">Signal</keyword>
<reference evidence="4 5" key="1">
    <citation type="submission" date="2019-05" db="EMBL/GenBank/DDBJ databases">
        <authorList>
            <person name="Lee S.D."/>
        </authorList>
    </citation>
    <scope>NUCLEOTIDE SEQUENCE [LARGE SCALE GENOMIC DNA]</scope>
    <source>
        <strain evidence="4 5">YC2-7</strain>
    </source>
</reference>
<protein>
    <submittedName>
        <fullName evidence="4">Alpha/beta hydrolase</fullName>
    </submittedName>
</protein>
<feature type="region of interest" description="Disordered" evidence="1">
    <location>
        <begin position="34"/>
        <end position="57"/>
    </location>
</feature>
<evidence type="ECO:0000313" key="4">
    <source>
        <dbReference type="EMBL" id="NMN94027.1"/>
    </source>
</evidence>
<dbReference type="InterPro" id="IPR013595">
    <property type="entry name" value="Pept_S33_TAP-like_C"/>
</dbReference>
<dbReference type="Gene3D" id="3.40.50.1820">
    <property type="entry name" value="alpha/beta hydrolase"/>
    <property type="match status" value="1"/>
</dbReference>
<accession>A0A848KDC2</accession>
<feature type="chain" id="PRO_5038570346" evidence="2">
    <location>
        <begin position="23"/>
        <end position="520"/>
    </location>
</feature>
<feature type="domain" description="Peptidase S33 tripeptidyl aminopeptidase-like C-terminal" evidence="3">
    <location>
        <begin position="416"/>
        <end position="518"/>
    </location>
</feature>
<evidence type="ECO:0000256" key="2">
    <source>
        <dbReference type="SAM" id="SignalP"/>
    </source>
</evidence>
<reference evidence="4 5" key="2">
    <citation type="submission" date="2020-06" db="EMBL/GenBank/DDBJ databases">
        <title>Antribacter stalactiti gen. nov., sp. nov., a new member of the family Nacardiaceae isolated from a cave.</title>
        <authorList>
            <person name="Kim I.S."/>
        </authorList>
    </citation>
    <scope>NUCLEOTIDE SEQUENCE [LARGE SCALE GENOMIC DNA]</scope>
    <source>
        <strain evidence="4 5">YC2-7</strain>
    </source>
</reference>
<evidence type="ECO:0000256" key="1">
    <source>
        <dbReference type="SAM" id="MobiDB-lite"/>
    </source>
</evidence>
<name>A0A848KDC2_9NOCA</name>
<dbReference type="Pfam" id="PF08386">
    <property type="entry name" value="Abhydrolase_4"/>
    <property type="match status" value="1"/>
</dbReference>
<organism evidence="4 5">
    <name type="scientific">Antrihabitans stalactiti</name>
    <dbReference type="NCBI Taxonomy" id="2584121"/>
    <lineage>
        <taxon>Bacteria</taxon>
        <taxon>Bacillati</taxon>
        <taxon>Actinomycetota</taxon>
        <taxon>Actinomycetes</taxon>
        <taxon>Mycobacteriales</taxon>
        <taxon>Nocardiaceae</taxon>
        <taxon>Antrihabitans</taxon>
    </lineage>
</organism>
<gene>
    <name evidence="4" type="ORF">FGL95_03130</name>
</gene>
<comment type="caution">
    <text evidence="4">The sequence shown here is derived from an EMBL/GenBank/DDBJ whole genome shotgun (WGS) entry which is preliminary data.</text>
</comment>
<dbReference type="GO" id="GO:0016787">
    <property type="term" value="F:hydrolase activity"/>
    <property type="evidence" value="ECO:0007669"/>
    <property type="project" value="UniProtKB-KW"/>
</dbReference>
<sequence length="520" mass="53660">MRWTTLAAVVGTVAMLCSACGAGPSDRPVVAVKQGVGGDNPNPTTTKPADQAPALETPKGDLEWRDCKALLNLYGLGPGPDGLVLQCAEFNAPVESNGSVYGSVAIGVLRAKLANTPADAPPLVLTSGSDRPSTMTLTALASGQGNAILSARPIVAIDRRGIGDSMAIDCMKAETRRGLNDLGQFTTANGQDAVDTVSALSQDATIACKDYLQPQEMAFDTGHGADDLEQLRKVWEVNTLAIMGTGNGAKVALAYAQKHPKNVSRLILDSPEGFGLDATTLTEQRLQGAEAAITGFAGRCTGIKCSLGADPRQAIINLVEKARAGQLGSISSNALVTAISGFLGSPRADQGTRVAELSDALSAADRGDYTALNGLIMRAEAQTNSDGQFVNRCSDGQQWPTPAKVRELQTEWGKKYPIFGRDGATGMLACSAWPVASPQKAPTDLKLPVLVLSSDADPITGNGGLASVTGALNSGGARVAAISWRGWGHPASAHSGCVQQAVAAYIESGKLPKNGTVCPA</sequence>
<proteinExistence type="predicted"/>
<feature type="signal peptide" evidence="2">
    <location>
        <begin position="1"/>
        <end position="22"/>
    </location>
</feature>
<dbReference type="AlphaFoldDB" id="A0A848KDC2"/>